<comment type="caution">
    <text evidence="1">The sequence shown here is derived from an EMBL/GenBank/DDBJ whole genome shotgun (WGS) entry which is preliminary data.</text>
</comment>
<sequence length="182" mass="20901">MAPAQAFSLSRVSPDELLELVKVHYNSPSEEYSFVAKVSQTYPVWPNTILRKCRRPFHHLAFPGSVVPKAAGSKLLAWLRGKNPENMTQLATKMNKARQEANAGRFVYYRAIHHLFKHMMSFGCNVVDSFFLPPWIEASPEGNLLDKSFGSYVLEIKHEKDLEDYANMRRNPRALQYSSRKL</sequence>
<gene>
    <name evidence="1" type="ORF">D0867_03470</name>
</gene>
<evidence type="ECO:0000313" key="2">
    <source>
        <dbReference type="Proteomes" id="UP000271337"/>
    </source>
</evidence>
<dbReference type="EMBL" id="QWIL01000262">
    <property type="protein sequence ID" value="RMY21215.1"/>
    <property type="molecule type" value="Genomic_DNA"/>
</dbReference>
<protein>
    <submittedName>
        <fullName evidence="1">Uncharacterized protein</fullName>
    </submittedName>
</protein>
<dbReference type="AlphaFoldDB" id="A0A3M7A136"/>
<reference evidence="1 2" key="1">
    <citation type="journal article" date="2018" name="BMC Genomics">
        <title>Genomic evidence for intraspecific hybridization in a clonal and extremely halotolerant yeast.</title>
        <authorList>
            <person name="Gostincar C."/>
            <person name="Stajich J.E."/>
            <person name="Zupancic J."/>
            <person name="Zalar P."/>
            <person name="Gunde-Cimerman N."/>
        </authorList>
    </citation>
    <scope>NUCLEOTIDE SEQUENCE [LARGE SCALE GENOMIC DNA]</scope>
    <source>
        <strain evidence="1 2">EXF-6669</strain>
    </source>
</reference>
<name>A0A3M7A136_HORWE</name>
<dbReference type="OrthoDB" id="10310381at2759"/>
<accession>A0A3M7A136</accession>
<proteinExistence type="predicted"/>
<evidence type="ECO:0000313" key="1">
    <source>
        <dbReference type="EMBL" id="RMY21215.1"/>
    </source>
</evidence>
<organism evidence="1 2">
    <name type="scientific">Hortaea werneckii</name>
    <name type="common">Black yeast</name>
    <name type="synonym">Cladosporium werneckii</name>
    <dbReference type="NCBI Taxonomy" id="91943"/>
    <lineage>
        <taxon>Eukaryota</taxon>
        <taxon>Fungi</taxon>
        <taxon>Dikarya</taxon>
        <taxon>Ascomycota</taxon>
        <taxon>Pezizomycotina</taxon>
        <taxon>Dothideomycetes</taxon>
        <taxon>Dothideomycetidae</taxon>
        <taxon>Mycosphaerellales</taxon>
        <taxon>Teratosphaeriaceae</taxon>
        <taxon>Hortaea</taxon>
    </lineage>
</organism>
<dbReference type="Proteomes" id="UP000271337">
    <property type="component" value="Unassembled WGS sequence"/>
</dbReference>